<organism evidence="1 2">
    <name type="scientific">Thauera sinica</name>
    <dbReference type="NCBI Taxonomy" id="2665146"/>
    <lineage>
        <taxon>Bacteria</taxon>
        <taxon>Pseudomonadati</taxon>
        <taxon>Pseudomonadota</taxon>
        <taxon>Betaproteobacteria</taxon>
        <taxon>Rhodocyclales</taxon>
        <taxon>Zoogloeaceae</taxon>
        <taxon>Thauera</taxon>
    </lineage>
</organism>
<keyword evidence="2" id="KW-1185">Reference proteome</keyword>
<comment type="caution">
    <text evidence="1">The sequence shown here is derived from an EMBL/GenBank/DDBJ whole genome shotgun (WGS) entry which is preliminary data.</text>
</comment>
<dbReference type="RefSeq" id="WP_096447629.1">
    <property type="nucleotide sequence ID" value="NZ_JBHSOG010000042.1"/>
</dbReference>
<evidence type="ECO:0000313" key="1">
    <source>
        <dbReference type="EMBL" id="MFC5769792.1"/>
    </source>
</evidence>
<evidence type="ECO:0008006" key="3">
    <source>
        <dbReference type="Google" id="ProtNLM"/>
    </source>
</evidence>
<proteinExistence type="predicted"/>
<protein>
    <recommendedName>
        <fullName evidence="3">Lysis protein</fullName>
    </recommendedName>
</protein>
<gene>
    <name evidence="1" type="ORF">ACFPTN_10450</name>
</gene>
<name>A0ABW1ARA3_9RHOO</name>
<accession>A0ABW1ARA3</accession>
<dbReference type="EMBL" id="JBHSOG010000042">
    <property type="protein sequence ID" value="MFC5769792.1"/>
    <property type="molecule type" value="Genomic_DNA"/>
</dbReference>
<evidence type="ECO:0000313" key="2">
    <source>
        <dbReference type="Proteomes" id="UP001595974"/>
    </source>
</evidence>
<reference evidence="2" key="1">
    <citation type="journal article" date="2019" name="Int. J. Syst. Evol. Microbiol.">
        <title>The Global Catalogue of Microorganisms (GCM) 10K type strain sequencing project: providing services to taxonomists for standard genome sequencing and annotation.</title>
        <authorList>
            <consortium name="The Broad Institute Genomics Platform"/>
            <consortium name="The Broad Institute Genome Sequencing Center for Infectious Disease"/>
            <person name="Wu L."/>
            <person name="Ma J."/>
        </authorList>
    </citation>
    <scope>NUCLEOTIDE SEQUENCE [LARGE SCALE GENOMIC DNA]</scope>
    <source>
        <strain evidence="2">SHR3</strain>
    </source>
</reference>
<dbReference type="Proteomes" id="UP001595974">
    <property type="component" value="Unassembled WGS sequence"/>
</dbReference>
<sequence>MSPVFRLILAVALIIGVASLGALGGGGYATARCDARIARIQGEHARERESAVTELAAAAEAARQALAAEVVRGNDLAAQLQADRAGFEAERKSLQAAIRDVTTQYQPAPGADLRPIPPCIITRGWLRDYNAAIGADLSGADPAAPGGGTGSASIAAAGADAGLLLDSGVTPADILAHIVDYGSRCQGYAAQANRLIDRWEVRQ</sequence>